<dbReference type="Gene3D" id="3.40.50.1110">
    <property type="entry name" value="SGNH hydrolase"/>
    <property type="match status" value="1"/>
</dbReference>
<organism evidence="1 2">
    <name type="scientific">Chamaesiphon minutus (strain ATCC 27169 / PCC 6605)</name>
    <dbReference type="NCBI Taxonomy" id="1173020"/>
    <lineage>
        <taxon>Bacteria</taxon>
        <taxon>Bacillati</taxon>
        <taxon>Cyanobacteriota</taxon>
        <taxon>Cyanophyceae</taxon>
        <taxon>Gomontiellales</taxon>
        <taxon>Chamaesiphonaceae</taxon>
        <taxon>Chamaesiphon</taxon>
    </lineage>
</organism>
<proteinExistence type="predicted"/>
<dbReference type="STRING" id="1173020.Cha6605_1437"/>
<dbReference type="RefSeq" id="WP_015158792.1">
    <property type="nucleotide sequence ID" value="NC_019697.1"/>
</dbReference>
<protein>
    <submittedName>
        <fullName evidence="1">GDSL-like Lipase/Acylhydrolase</fullName>
    </submittedName>
</protein>
<keyword evidence="1" id="KW-0378">Hydrolase</keyword>
<dbReference type="AlphaFoldDB" id="K9UBW9"/>
<evidence type="ECO:0000313" key="2">
    <source>
        <dbReference type="Proteomes" id="UP000010366"/>
    </source>
</evidence>
<dbReference type="Pfam" id="PF00657">
    <property type="entry name" value="Lipase_GDSL"/>
    <property type="match status" value="1"/>
</dbReference>
<accession>K9UBW9</accession>
<dbReference type="OrthoDB" id="9764164at2"/>
<dbReference type="InterPro" id="IPR001087">
    <property type="entry name" value="GDSL"/>
</dbReference>
<reference evidence="1 2" key="1">
    <citation type="submission" date="2012-05" db="EMBL/GenBank/DDBJ databases">
        <title>Finished chromosome of genome of Chamaesiphon sp. PCC 6605.</title>
        <authorList>
            <consortium name="US DOE Joint Genome Institute"/>
            <person name="Gugger M."/>
            <person name="Coursin T."/>
            <person name="Rippka R."/>
            <person name="Tandeau De Marsac N."/>
            <person name="Huntemann M."/>
            <person name="Wei C.-L."/>
            <person name="Han J."/>
            <person name="Detter J.C."/>
            <person name="Han C."/>
            <person name="Tapia R."/>
            <person name="Chen A."/>
            <person name="Kyrpides N."/>
            <person name="Mavromatis K."/>
            <person name="Markowitz V."/>
            <person name="Szeto E."/>
            <person name="Ivanova N."/>
            <person name="Pagani I."/>
            <person name="Pati A."/>
            <person name="Goodwin L."/>
            <person name="Nordberg H.P."/>
            <person name="Cantor M.N."/>
            <person name="Hua S.X."/>
            <person name="Woyke T."/>
            <person name="Kerfeld C.A."/>
        </authorList>
    </citation>
    <scope>NUCLEOTIDE SEQUENCE [LARGE SCALE GENOMIC DNA]</scope>
    <source>
        <strain evidence="2">ATCC 27169 / PCC 6605</strain>
    </source>
</reference>
<dbReference type="KEGG" id="cmp:Cha6605_1437"/>
<keyword evidence="2" id="KW-1185">Reference proteome</keyword>
<dbReference type="HOGENOM" id="CLU_570735_0_0_3"/>
<dbReference type="eggNOG" id="ENOG502Z7ME">
    <property type="taxonomic scope" value="Bacteria"/>
</dbReference>
<dbReference type="GO" id="GO:0016788">
    <property type="term" value="F:hydrolase activity, acting on ester bonds"/>
    <property type="evidence" value="ECO:0007669"/>
    <property type="project" value="InterPro"/>
</dbReference>
<sequence length="478" mass="53365">MAKLVAIGDSLTQGFQSGAILKTEWSYPSMIARALGLSVPTDFRIPSFFGSGLPINIEELLRFMATELGDEISIDEWILRFPILLERFIDDVEDLYERGRGRKPSTFRGQFHNLAVWGFRVLDTFRINSEYCDQVIKKSEGWIEDDFLGLPNAPMYRTARIVLNPAKEKDKGTWTQIDNLQAINDKEGVENLIIWLGANDCLGTVGSLSLKEMPSTFSSEVPEERGKFNLTHPDIFKKDYATLIASVKAAISADTRVFVGTIPYVTIPPITQGIGKLPADSKYFDYYGRFFANEHNFNPFFNSKLTGAEIEKIDATVDEFNQIIRSEVSSAGDNFHLVDLGGILNSLAVKRNHLTNSPDEPLRAYYQSLGLSDHPLLSLDPVPNALLLKTQNSTRKSGGLFSLDSVHPSTIGYGIAAEAFLRKMQDVGVKDANPLHLDWRQIIAQDSLLQSPPALWDDIINGAERNSILWDVIFKVLG</sequence>
<dbReference type="SUPFAM" id="SSF52266">
    <property type="entry name" value="SGNH hydrolase"/>
    <property type="match status" value="1"/>
</dbReference>
<dbReference type="InterPro" id="IPR036514">
    <property type="entry name" value="SGNH_hydro_sf"/>
</dbReference>
<dbReference type="Proteomes" id="UP000010366">
    <property type="component" value="Chromosome"/>
</dbReference>
<gene>
    <name evidence="1" type="ORF">Cha6605_1437</name>
</gene>
<evidence type="ECO:0000313" key="1">
    <source>
        <dbReference type="EMBL" id="AFY92612.1"/>
    </source>
</evidence>
<dbReference type="EMBL" id="CP003600">
    <property type="protein sequence ID" value="AFY92612.1"/>
    <property type="molecule type" value="Genomic_DNA"/>
</dbReference>
<name>K9UBW9_CHAP6</name>
<dbReference type="PATRIC" id="fig|1173020.3.peg.1656"/>